<dbReference type="InterPro" id="IPR004552">
    <property type="entry name" value="AGP_acyltrans"/>
</dbReference>
<evidence type="ECO:0000313" key="10">
    <source>
        <dbReference type="Proteomes" id="UP000214689"/>
    </source>
</evidence>
<protein>
    <recommendedName>
        <fullName evidence="7">1-acyl-sn-glycerol-3-phosphate acyltransferase</fullName>
        <ecNumber evidence="7">2.3.1.51</ecNumber>
    </recommendedName>
</protein>
<accession>A0A223AQR2</accession>
<keyword evidence="7" id="KW-0594">Phospholipid biosynthesis</keyword>
<dbReference type="NCBIfam" id="TIGR00530">
    <property type="entry name" value="AGP_acyltrn"/>
    <property type="match status" value="1"/>
</dbReference>
<comment type="pathway">
    <text evidence="1">Lipid metabolism.</text>
</comment>
<keyword evidence="7" id="KW-1208">Phospholipid metabolism</keyword>
<dbReference type="PANTHER" id="PTHR10434:SF64">
    <property type="entry name" value="1-ACYL-SN-GLYCEROL-3-PHOSPHATE ACYLTRANSFERASE-RELATED"/>
    <property type="match status" value="1"/>
</dbReference>
<sequence>MNPFKNTIALSKIRAGFRKYMKNVPAIRAAQAQDDHAKAQRLIRKAEDEFCNHTGKALGIKVEVINPENIPAKSPFLVVANHQGYADIYAMIEAFRSTQIGFISKSETKKLKPLADVIRGTQSVFIDRGNPRSAVKTLAEVTDLFKKGYSFVIFPEGTRSHSNEMGHFKEGSFKFAQRAGVPIVPVSIIDSYKIFEEHNTFSGGTIKVVIHPAVDISGLPRQEQLAAQHQVEDTIRAGIEKYR</sequence>
<dbReference type="PANTHER" id="PTHR10434">
    <property type="entry name" value="1-ACYL-SN-GLYCEROL-3-PHOSPHATE ACYLTRANSFERASE"/>
    <property type="match status" value="1"/>
</dbReference>
<evidence type="ECO:0000256" key="7">
    <source>
        <dbReference type="RuleBase" id="RU361267"/>
    </source>
</evidence>
<comment type="domain">
    <text evidence="7">The HXXXXD motif is essential for acyltransferase activity and may constitute the binding site for the phosphate moiety of the glycerol-3-phosphate.</text>
</comment>
<dbReference type="Pfam" id="PF01553">
    <property type="entry name" value="Acyltransferase"/>
    <property type="match status" value="1"/>
</dbReference>
<evidence type="ECO:0000256" key="1">
    <source>
        <dbReference type="ARBA" id="ARBA00005189"/>
    </source>
</evidence>
<evidence type="ECO:0000256" key="3">
    <source>
        <dbReference type="ARBA" id="ARBA00022516"/>
    </source>
</evidence>
<dbReference type="SMART" id="SM00563">
    <property type="entry name" value="PlsC"/>
    <property type="match status" value="1"/>
</dbReference>
<dbReference type="CDD" id="cd07989">
    <property type="entry name" value="LPLAT_AGPAT-like"/>
    <property type="match status" value="1"/>
</dbReference>
<comment type="similarity">
    <text evidence="2 7">Belongs to the 1-acyl-sn-glycerol-3-phosphate acyltransferase family.</text>
</comment>
<comment type="catalytic activity">
    <reaction evidence="7">
        <text>a 1-acyl-sn-glycero-3-phosphate + an acyl-CoA = a 1,2-diacyl-sn-glycero-3-phosphate + CoA</text>
        <dbReference type="Rhea" id="RHEA:19709"/>
        <dbReference type="ChEBI" id="CHEBI:57287"/>
        <dbReference type="ChEBI" id="CHEBI:57970"/>
        <dbReference type="ChEBI" id="CHEBI:58342"/>
        <dbReference type="ChEBI" id="CHEBI:58608"/>
        <dbReference type="EC" id="2.3.1.51"/>
    </reaction>
</comment>
<dbReference type="OrthoDB" id="9803035at2"/>
<gene>
    <name evidence="9" type="ORF">AXF17_01710</name>
</gene>
<reference evidence="10" key="1">
    <citation type="submission" date="2016-05" db="EMBL/GenBank/DDBJ databases">
        <authorList>
            <person name="Holder M.E."/>
            <person name="Ajami N.J."/>
            <person name="Petrosino J.F."/>
        </authorList>
    </citation>
    <scope>NUCLEOTIDE SEQUENCE [LARGE SCALE GENOMIC DNA]</scope>
    <source>
        <strain evidence="10">ATCC 700696</strain>
    </source>
</reference>
<dbReference type="SUPFAM" id="SSF69593">
    <property type="entry name" value="Glycerol-3-phosphate (1)-acyltransferase"/>
    <property type="match status" value="1"/>
</dbReference>
<organism evidence="9 10">
    <name type="scientific">Mogibacterium pumilum</name>
    <dbReference type="NCBI Taxonomy" id="86332"/>
    <lineage>
        <taxon>Bacteria</taxon>
        <taxon>Bacillati</taxon>
        <taxon>Bacillota</taxon>
        <taxon>Clostridia</taxon>
        <taxon>Peptostreptococcales</taxon>
        <taxon>Anaerovoracaceae</taxon>
        <taxon>Mogibacterium</taxon>
    </lineage>
</organism>
<dbReference type="Proteomes" id="UP000214689">
    <property type="component" value="Chromosome"/>
</dbReference>
<keyword evidence="10" id="KW-1185">Reference proteome</keyword>
<keyword evidence="3 7" id="KW-0444">Lipid biosynthesis</keyword>
<evidence type="ECO:0000256" key="4">
    <source>
        <dbReference type="ARBA" id="ARBA00022679"/>
    </source>
</evidence>
<dbReference type="InterPro" id="IPR002123">
    <property type="entry name" value="Plipid/glycerol_acylTrfase"/>
</dbReference>
<dbReference type="GO" id="GO:0006654">
    <property type="term" value="P:phosphatidic acid biosynthetic process"/>
    <property type="evidence" value="ECO:0007669"/>
    <property type="project" value="TreeGrafter"/>
</dbReference>
<keyword evidence="4 7" id="KW-0808">Transferase</keyword>
<evidence type="ECO:0000256" key="2">
    <source>
        <dbReference type="ARBA" id="ARBA00008655"/>
    </source>
</evidence>
<dbReference type="GO" id="GO:0016020">
    <property type="term" value="C:membrane"/>
    <property type="evidence" value="ECO:0007669"/>
    <property type="project" value="InterPro"/>
</dbReference>
<keyword evidence="6 7" id="KW-0012">Acyltransferase</keyword>
<dbReference type="EC" id="2.3.1.51" evidence="7"/>
<dbReference type="GO" id="GO:0003841">
    <property type="term" value="F:1-acylglycerol-3-phosphate O-acyltransferase activity"/>
    <property type="evidence" value="ECO:0007669"/>
    <property type="project" value="UniProtKB-UniRule"/>
</dbReference>
<evidence type="ECO:0000259" key="8">
    <source>
        <dbReference type="SMART" id="SM00563"/>
    </source>
</evidence>
<evidence type="ECO:0000256" key="6">
    <source>
        <dbReference type="ARBA" id="ARBA00023315"/>
    </source>
</evidence>
<dbReference type="AlphaFoldDB" id="A0A223AQR2"/>
<evidence type="ECO:0000256" key="5">
    <source>
        <dbReference type="ARBA" id="ARBA00023098"/>
    </source>
</evidence>
<keyword evidence="5 7" id="KW-0443">Lipid metabolism</keyword>
<name>A0A223AQR2_9FIRM</name>
<evidence type="ECO:0000313" key="9">
    <source>
        <dbReference type="EMBL" id="ASS37310.1"/>
    </source>
</evidence>
<dbReference type="EMBL" id="CP016199">
    <property type="protein sequence ID" value="ASS37310.1"/>
    <property type="molecule type" value="Genomic_DNA"/>
</dbReference>
<dbReference type="RefSeq" id="WP_094233534.1">
    <property type="nucleotide sequence ID" value="NZ_CP016199.1"/>
</dbReference>
<feature type="domain" description="Phospholipid/glycerol acyltransferase" evidence="8">
    <location>
        <begin position="76"/>
        <end position="191"/>
    </location>
</feature>
<proteinExistence type="inferred from homology"/>